<dbReference type="EMBL" id="JAUHQC010000011">
    <property type="protein sequence ID" value="MDN4533551.1"/>
    <property type="molecule type" value="Genomic_DNA"/>
</dbReference>
<accession>A0AAP8PPG7</accession>
<evidence type="ECO:0000256" key="3">
    <source>
        <dbReference type="ARBA" id="ARBA00022448"/>
    </source>
</evidence>
<evidence type="ECO:0000256" key="9">
    <source>
        <dbReference type="SAM" id="Phobius"/>
    </source>
</evidence>
<keyword evidence="6 9" id="KW-1133">Transmembrane helix</keyword>
<dbReference type="GO" id="GO:0005886">
    <property type="term" value="C:plasma membrane"/>
    <property type="evidence" value="ECO:0007669"/>
    <property type="project" value="UniProtKB-SubCell"/>
</dbReference>
<sequence length="183" mass="19427">MSTRHLVFTALMTAIIAILGIVPGVPLPGIPVPIVLQNIGIYLAGIVLGRRYGTLSIIVFLLLVAAGLPILSGGRGGIGVFAGPSAGFLFLYPVVSYLIGLVRDVMFNRLNFVVLFVATLIVGVLLLDIVGTIIMGLITNIPVMKSVQISLAYMPGDIIKAILASLIGNILLNHSRFRQLILK</sequence>
<evidence type="ECO:0000256" key="7">
    <source>
        <dbReference type="ARBA" id="ARBA00023136"/>
    </source>
</evidence>
<dbReference type="Proteomes" id="UP000242694">
    <property type="component" value="Unassembled WGS sequence"/>
</dbReference>
<name>A0AAP8PPG7_9STAP</name>
<organism evidence="11 13">
    <name type="scientific">Staphylococcus auricularis</name>
    <dbReference type="NCBI Taxonomy" id="29379"/>
    <lineage>
        <taxon>Bacteria</taxon>
        <taxon>Bacillati</taxon>
        <taxon>Bacillota</taxon>
        <taxon>Bacilli</taxon>
        <taxon>Bacillales</taxon>
        <taxon>Staphylococcaceae</taxon>
        <taxon>Staphylococcus</taxon>
    </lineage>
</organism>
<evidence type="ECO:0000313" key="12">
    <source>
        <dbReference type="EMBL" id="PTH19385.1"/>
    </source>
</evidence>
<feature type="transmembrane region" description="Helical" evidence="9">
    <location>
        <begin position="78"/>
        <end position="100"/>
    </location>
</feature>
<keyword evidence="7 8" id="KW-0472">Membrane</keyword>
<dbReference type="GeneID" id="64981537"/>
<comment type="caution">
    <text evidence="11">The sequence shown here is derived from an EMBL/GenBank/DDBJ whole genome shotgun (WGS) entry which is preliminary data.</text>
</comment>
<evidence type="ECO:0000256" key="1">
    <source>
        <dbReference type="ARBA" id="ARBA00004651"/>
    </source>
</evidence>
<evidence type="ECO:0000256" key="4">
    <source>
        <dbReference type="ARBA" id="ARBA00022475"/>
    </source>
</evidence>
<dbReference type="AlphaFoldDB" id="A0AAP8PPG7"/>
<evidence type="ECO:0000256" key="8">
    <source>
        <dbReference type="PIRNR" id="PIRNR016661"/>
    </source>
</evidence>
<reference evidence="12" key="3">
    <citation type="submission" date="2018-03" db="EMBL/GenBank/DDBJ databases">
        <authorList>
            <person name="Naushad S."/>
        </authorList>
    </citation>
    <scope>NUCLEOTIDE SEQUENCE</scope>
    <source>
        <strain evidence="12">SNUC 993</strain>
    </source>
</reference>
<evidence type="ECO:0000313" key="14">
    <source>
        <dbReference type="Proteomes" id="UP000242694"/>
    </source>
</evidence>
<dbReference type="PANTHER" id="PTHR34295">
    <property type="entry name" value="BIOTIN TRANSPORTER BIOY"/>
    <property type="match status" value="1"/>
</dbReference>
<keyword evidence="5 9" id="KW-0812">Transmembrane</keyword>
<proteinExistence type="inferred from homology"/>
<feature type="transmembrane region" description="Helical" evidence="9">
    <location>
        <begin position="55"/>
        <end position="72"/>
    </location>
</feature>
<evidence type="ECO:0000256" key="5">
    <source>
        <dbReference type="ARBA" id="ARBA00022692"/>
    </source>
</evidence>
<keyword evidence="14" id="KW-1185">Reference proteome</keyword>
<reference evidence="12 14" key="1">
    <citation type="journal article" date="2016" name="Front. Microbiol.">
        <title>Comprehensive Phylogenetic Analysis of Bovine Non-aureus Staphylococci Species Based on Whole-Genome Sequencing.</title>
        <authorList>
            <person name="Naushad S."/>
            <person name="Barkema H.W."/>
            <person name="Luby C."/>
            <person name="Condas L.A."/>
            <person name="Nobrega D.B."/>
            <person name="Carson D.A."/>
            <person name="De Buck J."/>
        </authorList>
    </citation>
    <scope>NUCLEOTIDE SEQUENCE [LARGE SCALE GENOMIC DNA]</scope>
    <source>
        <strain evidence="12 14">SNUC 993</strain>
    </source>
</reference>
<dbReference type="GO" id="GO:0015225">
    <property type="term" value="F:biotin transmembrane transporter activity"/>
    <property type="evidence" value="ECO:0007669"/>
    <property type="project" value="UniProtKB-UniRule"/>
</dbReference>
<keyword evidence="3 8" id="KW-0813">Transport</keyword>
<dbReference type="EMBL" id="PZDI01000005">
    <property type="protein sequence ID" value="PTH19385.1"/>
    <property type="molecule type" value="Genomic_DNA"/>
</dbReference>
<feature type="transmembrane region" description="Helical" evidence="9">
    <location>
        <begin position="112"/>
        <end position="138"/>
    </location>
</feature>
<dbReference type="InterPro" id="IPR003784">
    <property type="entry name" value="BioY"/>
</dbReference>
<evidence type="ECO:0000313" key="13">
    <source>
        <dbReference type="Proteomes" id="UP000242470"/>
    </source>
</evidence>
<feature type="transmembrane region" description="Helical" evidence="9">
    <location>
        <begin position="7"/>
        <end position="24"/>
    </location>
</feature>
<dbReference type="Gene3D" id="1.10.1760.20">
    <property type="match status" value="1"/>
</dbReference>
<reference evidence="11 13" key="2">
    <citation type="submission" date="2017-08" db="EMBL/GenBank/DDBJ databases">
        <title>Draft genome sequences of 64 type strains of genus Staph aureus.</title>
        <authorList>
            <person name="Cole K."/>
            <person name="Golubchik T."/>
            <person name="Russell J."/>
            <person name="Foster D."/>
            <person name="Llewelyn M."/>
            <person name="Wilson D."/>
            <person name="Crook D."/>
            <person name="Paul J."/>
        </authorList>
    </citation>
    <scope>NUCLEOTIDE SEQUENCE [LARGE SCALE GENOMIC DNA]</scope>
    <source>
        <strain evidence="11 13">NCTC 12101</strain>
    </source>
</reference>
<feature type="transmembrane region" description="Helical" evidence="9">
    <location>
        <begin position="150"/>
        <end position="172"/>
    </location>
</feature>
<dbReference type="PANTHER" id="PTHR34295:SF4">
    <property type="entry name" value="BIOTIN TRANSPORTER BIOY-RELATED"/>
    <property type="match status" value="1"/>
</dbReference>
<keyword evidence="4 8" id="KW-1003">Cell membrane</keyword>
<dbReference type="Proteomes" id="UP001171687">
    <property type="component" value="Unassembled WGS sequence"/>
</dbReference>
<feature type="transmembrane region" description="Helical" evidence="9">
    <location>
        <begin position="30"/>
        <end position="48"/>
    </location>
</feature>
<dbReference type="EMBL" id="PPQW01000021">
    <property type="protein sequence ID" value="PNZ68117.1"/>
    <property type="molecule type" value="Genomic_DNA"/>
</dbReference>
<evidence type="ECO:0000313" key="10">
    <source>
        <dbReference type="EMBL" id="MDN4533551.1"/>
    </source>
</evidence>
<dbReference type="PIRSF" id="PIRSF016661">
    <property type="entry name" value="BioY"/>
    <property type="match status" value="1"/>
</dbReference>
<dbReference type="Pfam" id="PF02632">
    <property type="entry name" value="BioY"/>
    <property type="match status" value="1"/>
</dbReference>
<dbReference type="Proteomes" id="UP000242470">
    <property type="component" value="Unassembled WGS sequence"/>
</dbReference>
<evidence type="ECO:0000313" key="11">
    <source>
        <dbReference type="EMBL" id="PNZ68117.1"/>
    </source>
</evidence>
<evidence type="ECO:0000256" key="2">
    <source>
        <dbReference type="ARBA" id="ARBA00010692"/>
    </source>
</evidence>
<comment type="similarity">
    <text evidence="2 8">Belongs to the BioY family.</text>
</comment>
<gene>
    <name evidence="12" type="ORF">BU607_02080</name>
    <name evidence="11" type="ORF">CD158_04455</name>
    <name evidence="10" type="ORF">QYH67_08245</name>
</gene>
<evidence type="ECO:0000256" key="6">
    <source>
        <dbReference type="ARBA" id="ARBA00022989"/>
    </source>
</evidence>
<reference evidence="10" key="4">
    <citation type="submission" date="2023-07" db="EMBL/GenBank/DDBJ databases">
        <title>Evaluation of the beneficial properties of pineapple isolates.</title>
        <authorList>
            <person name="Adefiranye O."/>
        </authorList>
    </citation>
    <scope>NUCLEOTIDE SEQUENCE</scope>
    <source>
        <strain evidence="10">PAPLE_T1</strain>
    </source>
</reference>
<comment type="subcellular location">
    <subcellularLocation>
        <location evidence="1 8">Cell membrane</location>
        <topology evidence="1 8">Multi-pass membrane protein</topology>
    </subcellularLocation>
</comment>
<dbReference type="RefSeq" id="WP_059107630.1">
    <property type="nucleotide sequence ID" value="NZ_AP024589.1"/>
</dbReference>
<protein>
    <recommendedName>
        <fullName evidence="8">Biotin transporter</fullName>
    </recommendedName>
</protein>